<dbReference type="InterPro" id="IPR005225">
    <property type="entry name" value="Small_GTP-bd"/>
</dbReference>
<dbReference type="FunFam" id="3.40.50.300:FF:002220">
    <property type="entry name" value="GTPase Era, mitochondrial"/>
    <property type="match status" value="1"/>
</dbReference>
<dbReference type="KEGG" id="ccal:108627362"/>
<dbReference type="CDD" id="cd04163">
    <property type="entry name" value="Era"/>
    <property type="match status" value="1"/>
</dbReference>
<feature type="region of interest" description="G1" evidence="6">
    <location>
        <begin position="66"/>
        <end position="73"/>
    </location>
</feature>
<dbReference type="RefSeq" id="XP_026671332.1">
    <property type="nucleotide sequence ID" value="XM_026815531.1"/>
</dbReference>
<dbReference type="GO" id="GO:0019843">
    <property type="term" value="F:rRNA binding"/>
    <property type="evidence" value="ECO:0007669"/>
    <property type="project" value="TreeGrafter"/>
</dbReference>
<dbReference type="InterPro" id="IPR015946">
    <property type="entry name" value="KH_dom-like_a/b"/>
</dbReference>
<evidence type="ECO:0000259" key="7">
    <source>
        <dbReference type="PROSITE" id="PS51713"/>
    </source>
</evidence>
<dbReference type="RefSeq" id="XP_017884054.1">
    <property type="nucleotide sequence ID" value="XM_018028565.2"/>
</dbReference>
<dbReference type="PROSITE" id="PS51713">
    <property type="entry name" value="G_ERA"/>
    <property type="match status" value="1"/>
</dbReference>
<dbReference type="InterPro" id="IPR027417">
    <property type="entry name" value="P-loop_NTPase"/>
</dbReference>
<dbReference type="SUPFAM" id="SSF52540">
    <property type="entry name" value="P-loop containing nucleoside triphosphate hydrolases"/>
    <property type="match status" value="1"/>
</dbReference>
<feature type="domain" description="Era-type G" evidence="7">
    <location>
        <begin position="58"/>
        <end position="238"/>
    </location>
</feature>
<evidence type="ECO:0000256" key="2">
    <source>
        <dbReference type="ARBA" id="ARBA00019149"/>
    </source>
</evidence>
<dbReference type="InterPro" id="IPR030388">
    <property type="entry name" value="G_ERA_dom"/>
</dbReference>
<dbReference type="InterPro" id="IPR005662">
    <property type="entry name" value="GTPase_Era-like"/>
</dbReference>
<dbReference type="Proteomes" id="UP000694925">
    <property type="component" value="Unplaced"/>
</dbReference>
<dbReference type="Gene3D" id="3.30.300.20">
    <property type="match status" value="1"/>
</dbReference>
<gene>
    <name evidence="9 10 11" type="primary">LOC108627362</name>
</gene>
<dbReference type="GO" id="GO:0005759">
    <property type="term" value="C:mitochondrial matrix"/>
    <property type="evidence" value="ECO:0007669"/>
    <property type="project" value="TreeGrafter"/>
</dbReference>
<feature type="region of interest" description="G2" evidence="6">
    <location>
        <begin position="92"/>
        <end position="96"/>
    </location>
</feature>
<evidence type="ECO:0000313" key="9">
    <source>
        <dbReference type="RefSeq" id="XP_017884054.1"/>
    </source>
</evidence>
<dbReference type="NCBIfam" id="TIGR00231">
    <property type="entry name" value="small_GTP"/>
    <property type="match status" value="1"/>
</dbReference>
<dbReference type="GeneID" id="108627362"/>
<feature type="region of interest" description="G3" evidence="6">
    <location>
        <begin position="113"/>
        <end position="116"/>
    </location>
</feature>
<dbReference type="SUPFAM" id="SSF54814">
    <property type="entry name" value="Prokaryotic type KH domain (KH-domain type II)"/>
    <property type="match status" value="1"/>
</dbReference>
<dbReference type="PANTHER" id="PTHR42698">
    <property type="entry name" value="GTPASE ERA"/>
    <property type="match status" value="1"/>
</dbReference>
<dbReference type="RefSeq" id="XP_026671333.1">
    <property type="nucleotide sequence ID" value="XM_026815532.1"/>
</dbReference>
<dbReference type="GO" id="GO:0005525">
    <property type="term" value="F:GTP binding"/>
    <property type="evidence" value="ECO:0007669"/>
    <property type="project" value="UniProtKB-UniRule"/>
</dbReference>
<dbReference type="InterPro" id="IPR006073">
    <property type="entry name" value="GTP-bd"/>
</dbReference>
<dbReference type="NCBIfam" id="TIGR00436">
    <property type="entry name" value="era"/>
    <property type="match status" value="1"/>
</dbReference>
<dbReference type="PRINTS" id="PR00326">
    <property type="entry name" value="GTP1OBG"/>
</dbReference>
<accession>A0AAJ7WCH5</accession>
<dbReference type="GO" id="GO:0043024">
    <property type="term" value="F:ribosomal small subunit binding"/>
    <property type="evidence" value="ECO:0007669"/>
    <property type="project" value="TreeGrafter"/>
</dbReference>
<dbReference type="PANTHER" id="PTHR42698:SF1">
    <property type="entry name" value="GTPASE ERA, MITOCHONDRIAL"/>
    <property type="match status" value="1"/>
</dbReference>
<evidence type="ECO:0000256" key="1">
    <source>
        <dbReference type="ARBA" id="ARBA00007921"/>
    </source>
</evidence>
<dbReference type="InterPro" id="IPR009019">
    <property type="entry name" value="KH_sf_prok-type"/>
</dbReference>
<sequence>MIKSRIMSFTIRKCVFQRELHLLRRSFFNSTVLNGSNNQEELISESNADQQVHGGRKKLIRVAIIGLPNAGKSTLVNKLMHRSVCPTSSKVHTTMHKTEAIHTEGDTQIIFMDTPGLTKSSEMKTYKLSKTFKEDPENSISKADVVGILQDVTNVYTRHKFDKFVLEYLKNRREDTDLLLILNKVDKLKKKDALLEVTRLLTNKEDYPTFNDIFMVSALDGDGVDDLRNYLLDSAKEKDWEYEQGTYTDQPIEKLIEQTVRAQLMDILPYEMPYKVIINVEDFGVRDDDSIYAAVILDCPRSNYVTVMLKSNGFKVKCLQYHVEKDLRHALRTPVSLRLSVICSKSQHA</sequence>
<evidence type="ECO:0000256" key="5">
    <source>
        <dbReference type="ARBA" id="ARBA00030975"/>
    </source>
</evidence>
<evidence type="ECO:0000313" key="8">
    <source>
        <dbReference type="Proteomes" id="UP000694925"/>
    </source>
</evidence>
<evidence type="ECO:0000256" key="4">
    <source>
        <dbReference type="ARBA" id="ARBA00023134"/>
    </source>
</evidence>
<dbReference type="Gene3D" id="3.40.50.300">
    <property type="entry name" value="P-loop containing nucleotide triphosphate hydrolases"/>
    <property type="match status" value="1"/>
</dbReference>
<keyword evidence="8" id="KW-1185">Reference proteome</keyword>
<evidence type="ECO:0000256" key="3">
    <source>
        <dbReference type="ARBA" id="ARBA00022741"/>
    </source>
</evidence>
<dbReference type="Pfam" id="PF01926">
    <property type="entry name" value="MMR_HSR1"/>
    <property type="match status" value="1"/>
</dbReference>
<organism evidence="8 11">
    <name type="scientific">Ceratina calcarata</name>
    <dbReference type="NCBI Taxonomy" id="156304"/>
    <lineage>
        <taxon>Eukaryota</taxon>
        <taxon>Metazoa</taxon>
        <taxon>Ecdysozoa</taxon>
        <taxon>Arthropoda</taxon>
        <taxon>Hexapoda</taxon>
        <taxon>Insecta</taxon>
        <taxon>Pterygota</taxon>
        <taxon>Neoptera</taxon>
        <taxon>Endopterygota</taxon>
        <taxon>Hymenoptera</taxon>
        <taxon>Apocrita</taxon>
        <taxon>Aculeata</taxon>
        <taxon>Apoidea</taxon>
        <taxon>Anthophila</taxon>
        <taxon>Apidae</taxon>
        <taxon>Ceratina</taxon>
        <taxon>Zadontomerus</taxon>
    </lineage>
</organism>
<reference evidence="9 10" key="1">
    <citation type="submission" date="2025-04" db="UniProtKB">
        <authorList>
            <consortium name="RefSeq"/>
        </authorList>
    </citation>
    <scope>IDENTIFICATION</scope>
    <source>
        <tissue evidence="9 10">Whole body</tissue>
    </source>
</reference>
<dbReference type="AlphaFoldDB" id="A0AAJ7WCH5"/>
<evidence type="ECO:0000256" key="6">
    <source>
        <dbReference type="PROSITE-ProRule" id="PRU01050"/>
    </source>
</evidence>
<feature type="region of interest" description="G4" evidence="6">
    <location>
        <begin position="183"/>
        <end position="186"/>
    </location>
</feature>
<name>A0AAJ7WCH5_9HYME</name>
<feature type="region of interest" description="G5" evidence="6">
    <location>
        <begin position="216"/>
        <end position="218"/>
    </location>
</feature>
<proteinExistence type="inferred from homology"/>
<comment type="similarity">
    <text evidence="1 6">Belongs to the TRAFAC class TrmE-Era-EngA-EngB-Septin-like GTPase superfamily. Era GTPase family.</text>
</comment>
<dbReference type="GO" id="GO:0000028">
    <property type="term" value="P:ribosomal small subunit assembly"/>
    <property type="evidence" value="ECO:0007669"/>
    <property type="project" value="TreeGrafter"/>
</dbReference>
<evidence type="ECO:0000313" key="10">
    <source>
        <dbReference type="RefSeq" id="XP_026671332.1"/>
    </source>
</evidence>
<protein>
    <recommendedName>
        <fullName evidence="2">GTPase Era, mitochondrial</fullName>
    </recommendedName>
    <alternativeName>
        <fullName evidence="5">ERA-like protein 1</fullName>
    </alternativeName>
</protein>
<keyword evidence="3 6" id="KW-0547">Nucleotide-binding</keyword>
<evidence type="ECO:0000313" key="11">
    <source>
        <dbReference type="RefSeq" id="XP_026671333.1"/>
    </source>
</evidence>
<keyword evidence="4 6" id="KW-0342">GTP-binding</keyword>